<dbReference type="SUPFAM" id="SSF53756">
    <property type="entry name" value="UDP-Glycosyltransferase/glycogen phosphorylase"/>
    <property type="match status" value="1"/>
</dbReference>
<evidence type="ECO:0000259" key="6">
    <source>
        <dbReference type="Pfam" id="PF26168"/>
    </source>
</evidence>
<keyword evidence="7" id="KW-1185">Reference proteome</keyword>
<evidence type="ECO:0000313" key="7">
    <source>
        <dbReference type="Proteomes" id="UP001652660"/>
    </source>
</evidence>
<dbReference type="Pfam" id="PF00201">
    <property type="entry name" value="UDPGT"/>
    <property type="match status" value="1"/>
</dbReference>
<dbReference type="InterPro" id="IPR035595">
    <property type="entry name" value="UDP_glycos_trans_CS"/>
</dbReference>
<feature type="domain" description="Glycosyltransferase N-terminal" evidence="6">
    <location>
        <begin position="60"/>
        <end position="295"/>
    </location>
</feature>
<dbReference type="InterPro" id="IPR002213">
    <property type="entry name" value="UDP_glucos_trans"/>
</dbReference>
<reference evidence="8" key="2">
    <citation type="submission" date="2025-08" db="UniProtKB">
        <authorList>
            <consortium name="RefSeq"/>
        </authorList>
    </citation>
    <scope>IDENTIFICATION</scope>
    <source>
        <tissue evidence="8">Leaves</tissue>
    </source>
</reference>
<evidence type="ECO:0000256" key="1">
    <source>
        <dbReference type="ARBA" id="ARBA00009995"/>
    </source>
</evidence>
<accession>A0A6P6SVN3</accession>
<keyword evidence="3 4" id="KW-0808">Transferase</keyword>
<organism evidence="7 8">
    <name type="scientific">Coffea arabica</name>
    <name type="common">Arabian coffee</name>
    <dbReference type="NCBI Taxonomy" id="13443"/>
    <lineage>
        <taxon>Eukaryota</taxon>
        <taxon>Viridiplantae</taxon>
        <taxon>Streptophyta</taxon>
        <taxon>Embryophyta</taxon>
        <taxon>Tracheophyta</taxon>
        <taxon>Spermatophyta</taxon>
        <taxon>Magnoliopsida</taxon>
        <taxon>eudicotyledons</taxon>
        <taxon>Gunneridae</taxon>
        <taxon>Pentapetalae</taxon>
        <taxon>asterids</taxon>
        <taxon>lamiids</taxon>
        <taxon>Gentianales</taxon>
        <taxon>Rubiaceae</taxon>
        <taxon>Ixoroideae</taxon>
        <taxon>Gardenieae complex</taxon>
        <taxon>Bertiereae - Coffeeae clade</taxon>
        <taxon>Coffeeae</taxon>
        <taxon>Coffea</taxon>
    </lineage>
</organism>
<dbReference type="AlphaFoldDB" id="A0A6P6SVN3"/>
<dbReference type="RefSeq" id="XP_027069756.1">
    <property type="nucleotide sequence ID" value="XM_027213955.2"/>
</dbReference>
<protein>
    <recommendedName>
        <fullName evidence="5">Glycosyltransferase</fullName>
        <ecNumber evidence="5">2.4.1.-</ecNumber>
    </recommendedName>
</protein>
<comment type="similarity">
    <text evidence="1 4">Belongs to the UDP-glycosyltransferase family.</text>
</comment>
<name>A0A6P6SVN3_COFAR</name>
<dbReference type="GO" id="GO:0050404">
    <property type="term" value="F:zeatin O-beta-D-xylosyltransferase activity"/>
    <property type="evidence" value="ECO:0007669"/>
    <property type="project" value="UniProtKB-ARBA"/>
</dbReference>
<sequence length="517" mass="57977">MTLASILQDRTSKSILTSGQYKRAFQNFPVPIIFPVAMDDHSRVQSQYQRPVGIIRETHEVTVVIVPLPAQGHLNQLLHLSRLISSYDIPVHYVGTASHIRQAKVRVHGWDPLAISNIHFHEFSIPSCETPPPNPNAPTKFPTQLIPVFNTSIKLREPVYALLQQLSGTSRRLVVIYDSLMAYVIQDVGSIPNAESYCSPGTSAFTVYSFVWEQEGKPGLSEPELLQALDDLPTWESCFPQEMTDFAKLQQDFKPISSGYLFNTCRAIEGPYLDLHVKSKITDSDKQWAIGPFNPVEMNGQKNSETRHYCLDWLDKQAPNSVIFISFGSTTSVSDEEAKEIATGLDKSGQKFIWVLRDADKGDVFQGEDRRAQLPKGFEERVEGRGIVVRDWAPQLAILGHSSTGGFMSHCGWNSCIESISMGVPVAAWPMHSDQPRNAILLEKVLKIGLKVRDWSKQNELVTSITVENAVRRLMDSAEGEKMRQRAKLLTKAVKDSVMEGGDSRLEMDSFIAHIRR</sequence>
<evidence type="ECO:0000256" key="4">
    <source>
        <dbReference type="RuleBase" id="RU003718"/>
    </source>
</evidence>
<dbReference type="FunFam" id="3.40.50.2000:FF:000060">
    <property type="entry name" value="Glycosyltransferase"/>
    <property type="match status" value="1"/>
</dbReference>
<dbReference type="Gene3D" id="3.40.50.2000">
    <property type="entry name" value="Glycogen Phosphorylase B"/>
    <property type="match status" value="2"/>
</dbReference>
<dbReference type="Pfam" id="PF26168">
    <property type="entry name" value="Glyco_transf_N"/>
    <property type="match status" value="1"/>
</dbReference>
<dbReference type="PANTHER" id="PTHR48044">
    <property type="entry name" value="GLYCOSYLTRANSFERASE"/>
    <property type="match status" value="1"/>
</dbReference>
<keyword evidence="2 4" id="KW-0328">Glycosyltransferase</keyword>
<evidence type="ECO:0000256" key="3">
    <source>
        <dbReference type="ARBA" id="ARBA00022679"/>
    </source>
</evidence>
<dbReference type="GeneID" id="113695008"/>
<reference evidence="7" key="1">
    <citation type="journal article" date="2025" name="Foods">
        <title>Unveiling the Microbial Signatures of Arabica Coffee Cherries: Insights into Ripeness Specific Diversity, Functional Traits, and Implications for Quality and Safety.</title>
        <authorList>
            <consortium name="RefSeq"/>
            <person name="Tenea G.N."/>
            <person name="Cifuentes V."/>
            <person name="Reyes P."/>
            <person name="Cevallos-Vallejos M."/>
        </authorList>
    </citation>
    <scope>NUCLEOTIDE SEQUENCE [LARGE SCALE GENOMIC DNA]</scope>
</reference>
<dbReference type="GO" id="GO:0016138">
    <property type="term" value="P:glycoside biosynthetic process"/>
    <property type="evidence" value="ECO:0007669"/>
    <property type="project" value="UniProtKB-ARBA"/>
</dbReference>
<dbReference type="Proteomes" id="UP001652660">
    <property type="component" value="Chromosome 6e"/>
</dbReference>
<dbReference type="EC" id="2.4.1.-" evidence="5"/>
<dbReference type="FunFam" id="3.40.50.2000:FF:000238">
    <property type="entry name" value="Glycosyltransferase"/>
    <property type="match status" value="1"/>
</dbReference>
<evidence type="ECO:0000256" key="5">
    <source>
        <dbReference type="RuleBase" id="RU362057"/>
    </source>
</evidence>
<dbReference type="PROSITE" id="PS00375">
    <property type="entry name" value="UDPGT"/>
    <property type="match status" value="1"/>
</dbReference>
<dbReference type="CDD" id="cd03784">
    <property type="entry name" value="GT1_Gtf-like"/>
    <property type="match status" value="1"/>
</dbReference>
<evidence type="ECO:0000256" key="2">
    <source>
        <dbReference type="ARBA" id="ARBA00022676"/>
    </source>
</evidence>
<dbReference type="GO" id="GO:0009690">
    <property type="term" value="P:cytokinin metabolic process"/>
    <property type="evidence" value="ECO:0007669"/>
    <property type="project" value="UniProtKB-ARBA"/>
</dbReference>
<dbReference type="PANTHER" id="PTHR48044:SF23">
    <property type="entry name" value="ANTHOCYANIDIN 3-O-GLUCOSYLTRANSFERASE-LIKE"/>
    <property type="match status" value="1"/>
</dbReference>
<dbReference type="InterPro" id="IPR058980">
    <property type="entry name" value="Glyco_transf_N"/>
</dbReference>
<evidence type="ECO:0000313" key="8">
    <source>
        <dbReference type="RefSeq" id="XP_027069756.1"/>
    </source>
</evidence>
<proteinExistence type="inferred from homology"/>
<dbReference type="OrthoDB" id="5835829at2759"/>
<gene>
    <name evidence="8" type="primary">LOC113695008</name>
</gene>